<keyword evidence="2" id="KW-0378">Hydrolase</keyword>
<gene>
    <name evidence="2" type="ORF">JF50_14680</name>
    <name evidence="3" type="ORF">JF50_19290</name>
</gene>
<keyword evidence="1" id="KW-0472">Membrane</keyword>
<proteinExistence type="predicted"/>
<evidence type="ECO:0000313" key="3">
    <source>
        <dbReference type="EMBL" id="KID56368.1"/>
    </source>
</evidence>
<dbReference type="GO" id="GO:0008233">
    <property type="term" value="F:peptidase activity"/>
    <property type="evidence" value="ECO:0007669"/>
    <property type="project" value="UniProtKB-KW"/>
</dbReference>
<keyword evidence="1" id="KW-1133">Transmembrane helix</keyword>
<reference evidence="2 4" key="1">
    <citation type="submission" date="2014-12" db="EMBL/GenBank/DDBJ databases">
        <title>Draft Genome Sequence of Pseudoalteromonas luteoviolacea HI1.</title>
        <authorList>
            <person name="Asahina A.Y."/>
            <person name="Hadfield M.G."/>
        </authorList>
    </citation>
    <scope>NUCLEOTIDE SEQUENCE [LARGE SCALE GENOMIC DNA]</scope>
    <source>
        <strain evidence="2 4">HI1</strain>
    </source>
</reference>
<sequence length="151" mass="16690">MAFITDNLPQALIIFGLVALCIEVIILGFATFVLFFLGLSLITSGIFMYFGLVEPSLLNAAWINGVLTALLAGVLWKPLKAMQLQQDSKKVDSDFADISFTLEQDLNNESPVFYQYSGIQWQLKSKTEIEKGVQVKVVEKSVGVLWVAPAE</sequence>
<accession>A0A0C1QKV7</accession>
<dbReference type="EMBL" id="JWIC01000007">
    <property type="protein sequence ID" value="KID56368.1"/>
    <property type="molecule type" value="Genomic_DNA"/>
</dbReference>
<dbReference type="RefSeq" id="WP_039610225.1">
    <property type="nucleotide sequence ID" value="NZ_JWIC01000007.1"/>
</dbReference>
<dbReference type="EMBL" id="JWIC01000007">
    <property type="protein sequence ID" value="KID55647.1"/>
    <property type="molecule type" value="Genomic_DNA"/>
</dbReference>
<dbReference type="Proteomes" id="UP000031327">
    <property type="component" value="Unassembled WGS sequence"/>
</dbReference>
<dbReference type="AlphaFoldDB" id="A0A0C1QKV7"/>
<evidence type="ECO:0000313" key="4">
    <source>
        <dbReference type="Proteomes" id="UP000031327"/>
    </source>
</evidence>
<name>A0A0C1QKV7_9GAMM</name>
<comment type="caution">
    <text evidence="2">The sequence shown here is derived from an EMBL/GenBank/DDBJ whole genome shotgun (WGS) entry which is preliminary data.</text>
</comment>
<keyword evidence="2" id="KW-0645">Protease</keyword>
<evidence type="ECO:0000313" key="2">
    <source>
        <dbReference type="EMBL" id="KID55647.1"/>
    </source>
</evidence>
<dbReference type="GO" id="GO:0006508">
    <property type="term" value="P:proteolysis"/>
    <property type="evidence" value="ECO:0007669"/>
    <property type="project" value="UniProtKB-KW"/>
</dbReference>
<keyword evidence="1" id="KW-0812">Transmembrane</keyword>
<organism evidence="2 4">
    <name type="scientific">Pseudoalteromonas luteoviolacea</name>
    <dbReference type="NCBI Taxonomy" id="43657"/>
    <lineage>
        <taxon>Bacteria</taxon>
        <taxon>Pseudomonadati</taxon>
        <taxon>Pseudomonadota</taxon>
        <taxon>Gammaproteobacteria</taxon>
        <taxon>Alteromonadales</taxon>
        <taxon>Pseudoalteromonadaceae</taxon>
        <taxon>Pseudoalteromonas</taxon>
    </lineage>
</organism>
<feature type="transmembrane region" description="Helical" evidence="1">
    <location>
        <begin position="12"/>
        <end position="37"/>
    </location>
</feature>
<dbReference type="OrthoDB" id="7863671at2"/>
<feature type="transmembrane region" description="Helical" evidence="1">
    <location>
        <begin position="57"/>
        <end position="76"/>
    </location>
</feature>
<protein>
    <submittedName>
        <fullName evidence="2">Activity regulator of membrane protease YbbK</fullName>
    </submittedName>
</protein>
<evidence type="ECO:0000256" key="1">
    <source>
        <dbReference type="SAM" id="Phobius"/>
    </source>
</evidence>